<dbReference type="Pfam" id="PF17768">
    <property type="entry name" value="RecJ_OB"/>
    <property type="match status" value="1"/>
</dbReference>
<dbReference type="InterPro" id="IPR038763">
    <property type="entry name" value="DHH_sf"/>
</dbReference>
<feature type="domain" description="Single-stranded-DNA-specific exonuclease RecJ C-terminal" evidence="10">
    <location>
        <begin position="665"/>
        <end position="807"/>
    </location>
</feature>
<dbReference type="EMBL" id="SSOB01000003">
    <property type="protein sequence ID" value="THF83834.1"/>
    <property type="molecule type" value="Genomic_DNA"/>
</dbReference>
<evidence type="ECO:0000256" key="1">
    <source>
        <dbReference type="ARBA" id="ARBA00005915"/>
    </source>
</evidence>
<accession>A0A4S4C865</accession>
<keyword evidence="3" id="KW-0540">Nuclease</keyword>
<feature type="region of interest" description="Disordered" evidence="7">
    <location>
        <begin position="631"/>
        <end position="652"/>
    </location>
</feature>
<dbReference type="OrthoDB" id="9809852at2"/>
<dbReference type="InterPro" id="IPR004610">
    <property type="entry name" value="RecJ"/>
</dbReference>
<comment type="similarity">
    <text evidence="1">Belongs to the RecJ family.</text>
</comment>
<name>A0A4S4C865_9BACL</name>
<dbReference type="GO" id="GO:0003676">
    <property type="term" value="F:nucleic acid binding"/>
    <property type="evidence" value="ECO:0007669"/>
    <property type="project" value="InterPro"/>
</dbReference>
<evidence type="ECO:0000259" key="11">
    <source>
        <dbReference type="Pfam" id="PF17768"/>
    </source>
</evidence>
<comment type="caution">
    <text evidence="12">The sequence shown here is derived from an EMBL/GenBank/DDBJ whole genome shotgun (WGS) entry which is preliminary data.</text>
</comment>
<keyword evidence="5 12" id="KW-0269">Exonuclease</keyword>
<evidence type="ECO:0000256" key="7">
    <source>
        <dbReference type="SAM" id="MobiDB-lite"/>
    </source>
</evidence>
<evidence type="ECO:0000256" key="3">
    <source>
        <dbReference type="ARBA" id="ARBA00022722"/>
    </source>
</evidence>
<dbReference type="InterPro" id="IPR018779">
    <property type="entry name" value="RecJ_C"/>
</dbReference>
<gene>
    <name evidence="12" type="primary">recJ</name>
    <name evidence="12" type="ORF">E6C55_03900</name>
</gene>
<evidence type="ECO:0000256" key="6">
    <source>
        <dbReference type="SAM" id="Coils"/>
    </source>
</evidence>
<dbReference type="PANTHER" id="PTHR30255:SF2">
    <property type="entry name" value="SINGLE-STRANDED-DNA-SPECIFIC EXONUCLEASE RECJ"/>
    <property type="match status" value="1"/>
</dbReference>
<dbReference type="InterPro" id="IPR001667">
    <property type="entry name" value="DDH_dom"/>
</dbReference>
<dbReference type="Gene3D" id="3.10.310.30">
    <property type="match status" value="1"/>
</dbReference>
<dbReference type="SUPFAM" id="SSF64182">
    <property type="entry name" value="DHH phosphoesterases"/>
    <property type="match status" value="1"/>
</dbReference>
<proteinExistence type="inferred from homology"/>
<sequence length="810" mass="87869">MRKSYRWLLGEVDEREAKELSAALKLPSLVARLLVSRGYRTPEAAETLLRSGEEEFHDPYLMRGMEAAAERIRRALADREKIRVYGDYDADGVTSTALMIRLLRRLGGDFDTYIPHRSLEGYGMNLKAIDLAADAGVRLIVTVDNGISAVEQIAYAKERGIDVVVTDHHEPPAVLPEAAVALVNPKQANCGYPFKGLSGAGVAFKLAHALLGKLEPAFADVAAIGTVADLMPLTGENRALVKLGLSRMVNDPSAGIRALAEVSGTEYGKLSSGRIAFGLAPRLNAGGRLERADGAVQLLVTDSDDEARELSDKLNELNKERQLLVDETALQAEELWQAQIGECGGEMPEAIVLAGDGWNAGIAGLVASKLVERYYRPAVILAHDPETGKCKGSARSIEGFNLYEALSECADLMDHYGGHEAAAGMTLVRENVKELGIRLSRLAKERIAAEDWIPSKKADLVCSAEELTLETAECLKLLEPFGNGNPTPRLVLREADIADARALGKEGNHVRLVAACRGRRIEAVGFGMADSLDLLRSGTAMDLLGELTVNEWNGSRRVQFMLQDLKASKPAVRDMRGASLRDRLSDLLRGGAVQLAVFCPAGIERGLRERAEADGGFVAAYSALASATSELEWPGGEGTGEPAASRAPAAGHGGAAGWTLALAGLPDTPEEAEALRRTIARHRDRLDEIVLFAGEHGGSERNEAFPDRERFGDVYKLFRKQESWVDAPDGFLRRAADSMGLSLAVVRMMQEVFLELGFLTSNRSQIACVASPPRRGLELSERYRRSKAQAELASLAQLPVRELKRWLLRE</sequence>
<dbReference type="GO" id="GO:0008409">
    <property type="term" value="F:5'-3' exonuclease activity"/>
    <property type="evidence" value="ECO:0007669"/>
    <property type="project" value="InterPro"/>
</dbReference>
<dbReference type="PANTHER" id="PTHR30255">
    <property type="entry name" value="SINGLE-STRANDED-DNA-SPECIFIC EXONUCLEASE RECJ"/>
    <property type="match status" value="1"/>
</dbReference>
<feature type="compositionally biased region" description="Low complexity" evidence="7">
    <location>
        <begin position="640"/>
        <end position="650"/>
    </location>
</feature>
<dbReference type="Proteomes" id="UP000310636">
    <property type="component" value="Unassembled WGS sequence"/>
</dbReference>
<evidence type="ECO:0000256" key="5">
    <source>
        <dbReference type="ARBA" id="ARBA00022839"/>
    </source>
</evidence>
<feature type="domain" description="DHHA1" evidence="9">
    <location>
        <begin position="351"/>
        <end position="435"/>
    </location>
</feature>
<evidence type="ECO:0000259" key="10">
    <source>
        <dbReference type="Pfam" id="PF10141"/>
    </source>
</evidence>
<dbReference type="NCBIfam" id="TIGR00644">
    <property type="entry name" value="recJ"/>
    <property type="match status" value="1"/>
</dbReference>
<dbReference type="GO" id="GO:0006281">
    <property type="term" value="P:DNA repair"/>
    <property type="evidence" value="ECO:0007669"/>
    <property type="project" value="InterPro"/>
</dbReference>
<keyword evidence="13" id="KW-1185">Reference proteome</keyword>
<evidence type="ECO:0000256" key="4">
    <source>
        <dbReference type="ARBA" id="ARBA00022801"/>
    </source>
</evidence>
<evidence type="ECO:0000313" key="12">
    <source>
        <dbReference type="EMBL" id="THF83834.1"/>
    </source>
</evidence>
<feature type="domain" description="RecJ OB" evidence="11">
    <location>
        <begin position="459"/>
        <end position="564"/>
    </location>
</feature>
<dbReference type="Pfam" id="PF02272">
    <property type="entry name" value="DHHA1"/>
    <property type="match status" value="1"/>
</dbReference>
<protein>
    <recommendedName>
        <fullName evidence="2">Single-stranded-DNA-specific exonuclease RecJ</fullName>
    </recommendedName>
</protein>
<keyword evidence="4" id="KW-0378">Hydrolase</keyword>
<dbReference type="Gene3D" id="3.90.1640.30">
    <property type="match status" value="1"/>
</dbReference>
<feature type="domain" description="DDH" evidence="8">
    <location>
        <begin position="81"/>
        <end position="226"/>
    </location>
</feature>
<dbReference type="AlphaFoldDB" id="A0A4S4C865"/>
<organism evidence="12 13">
    <name type="scientific">Cohnella fermenti</name>
    <dbReference type="NCBI Taxonomy" id="2565925"/>
    <lineage>
        <taxon>Bacteria</taxon>
        <taxon>Bacillati</taxon>
        <taxon>Bacillota</taxon>
        <taxon>Bacilli</taxon>
        <taxon>Bacillales</taxon>
        <taxon>Paenibacillaceae</taxon>
        <taxon>Cohnella</taxon>
    </lineage>
</organism>
<dbReference type="RefSeq" id="WP_136368462.1">
    <property type="nucleotide sequence ID" value="NZ_SSOB01000003.1"/>
</dbReference>
<dbReference type="InterPro" id="IPR003156">
    <property type="entry name" value="DHHA1_dom"/>
</dbReference>
<evidence type="ECO:0000259" key="9">
    <source>
        <dbReference type="Pfam" id="PF02272"/>
    </source>
</evidence>
<dbReference type="InterPro" id="IPR041122">
    <property type="entry name" value="RecJ_OB"/>
</dbReference>
<evidence type="ECO:0000313" key="13">
    <source>
        <dbReference type="Proteomes" id="UP000310636"/>
    </source>
</evidence>
<reference evidence="12 13" key="1">
    <citation type="submission" date="2019-04" db="EMBL/GenBank/DDBJ databases">
        <title>Cohnella sp. nov. isolated from preserved vegetables.</title>
        <authorList>
            <person name="Lin S.-Y."/>
            <person name="Hung M.-H."/>
            <person name="Young C.-C."/>
        </authorList>
    </citation>
    <scope>NUCLEOTIDE SEQUENCE [LARGE SCALE GENOMIC DNA]</scope>
    <source>
        <strain evidence="12 13">CC-MHH1044</strain>
    </source>
</reference>
<feature type="coiled-coil region" evidence="6">
    <location>
        <begin position="300"/>
        <end position="327"/>
    </location>
</feature>
<keyword evidence="6" id="KW-0175">Coiled coil</keyword>
<dbReference type="Pfam" id="PF10141">
    <property type="entry name" value="ssDNA-exonuc_C"/>
    <property type="match status" value="1"/>
</dbReference>
<dbReference type="Pfam" id="PF01368">
    <property type="entry name" value="DHH"/>
    <property type="match status" value="1"/>
</dbReference>
<evidence type="ECO:0000256" key="2">
    <source>
        <dbReference type="ARBA" id="ARBA00019841"/>
    </source>
</evidence>
<dbReference type="GO" id="GO:0006310">
    <property type="term" value="P:DNA recombination"/>
    <property type="evidence" value="ECO:0007669"/>
    <property type="project" value="InterPro"/>
</dbReference>
<evidence type="ECO:0000259" key="8">
    <source>
        <dbReference type="Pfam" id="PF01368"/>
    </source>
</evidence>
<dbReference type="InterPro" id="IPR051673">
    <property type="entry name" value="SSDNA_exonuclease_RecJ"/>
</dbReference>